<gene>
    <name evidence="1" type="ORF">GCM10007216_07060</name>
</gene>
<comment type="caution">
    <text evidence="1">The sequence shown here is derived from an EMBL/GenBank/DDBJ whole genome shotgun (WGS) entry which is preliminary data.</text>
</comment>
<protein>
    <submittedName>
        <fullName evidence="1">Uncharacterized protein</fullName>
    </submittedName>
</protein>
<organism evidence="1 2">
    <name type="scientific">Thalassobacillus devorans</name>
    <dbReference type="NCBI Taxonomy" id="279813"/>
    <lineage>
        <taxon>Bacteria</taxon>
        <taxon>Bacillati</taxon>
        <taxon>Bacillota</taxon>
        <taxon>Bacilli</taxon>
        <taxon>Bacillales</taxon>
        <taxon>Bacillaceae</taxon>
        <taxon>Thalassobacillus</taxon>
    </lineage>
</organism>
<keyword evidence="2" id="KW-1185">Reference proteome</keyword>
<name>A0ABQ1NK39_9BACI</name>
<accession>A0ABQ1NK39</accession>
<evidence type="ECO:0000313" key="2">
    <source>
        <dbReference type="Proteomes" id="UP000619534"/>
    </source>
</evidence>
<dbReference type="Proteomes" id="UP000619534">
    <property type="component" value="Unassembled WGS sequence"/>
</dbReference>
<proteinExistence type="predicted"/>
<reference evidence="2" key="1">
    <citation type="journal article" date="2019" name="Int. J. Syst. Evol. Microbiol.">
        <title>The Global Catalogue of Microorganisms (GCM) 10K type strain sequencing project: providing services to taxonomists for standard genome sequencing and annotation.</title>
        <authorList>
            <consortium name="The Broad Institute Genomics Platform"/>
            <consortium name="The Broad Institute Genome Sequencing Center for Infectious Disease"/>
            <person name="Wu L."/>
            <person name="Ma J."/>
        </authorList>
    </citation>
    <scope>NUCLEOTIDE SEQUENCE [LARGE SCALE GENOMIC DNA]</scope>
    <source>
        <strain evidence="2">CCM 7282</strain>
    </source>
</reference>
<dbReference type="EMBL" id="BMCJ01000001">
    <property type="protein sequence ID" value="GGC79187.1"/>
    <property type="molecule type" value="Genomic_DNA"/>
</dbReference>
<evidence type="ECO:0000313" key="1">
    <source>
        <dbReference type="EMBL" id="GGC79187.1"/>
    </source>
</evidence>
<sequence length="43" mass="5172">MPLSNTYMNNIFSEKMKRMTRFVRITESARYIHTITYKAIKGE</sequence>